<dbReference type="NCBIfam" id="TIGR01351">
    <property type="entry name" value="adk"/>
    <property type="match status" value="1"/>
</dbReference>
<keyword evidence="1" id="KW-0808">Transferase</keyword>
<dbReference type="Gene3D" id="3.40.50.300">
    <property type="entry name" value="P-loop containing nucleotide triphosphate hydrolases"/>
    <property type="match status" value="1"/>
</dbReference>
<accession>A0A382J7Q7</accession>
<dbReference type="SUPFAM" id="SSF52540">
    <property type="entry name" value="P-loop containing nucleoside triphosphate hydrolases"/>
    <property type="match status" value="1"/>
</dbReference>
<dbReference type="InterPro" id="IPR027417">
    <property type="entry name" value="P-loop_NTPase"/>
</dbReference>
<feature type="domain" description="Adenylate kinase active site lid" evidence="4">
    <location>
        <begin position="123"/>
        <end position="158"/>
    </location>
</feature>
<dbReference type="InterPro" id="IPR007862">
    <property type="entry name" value="Adenylate_kinase_lid-dom"/>
</dbReference>
<protein>
    <recommendedName>
        <fullName evidence="4">Adenylate kinase active site lid domain-containing protein</fullName>
    </recommendedName>
</protein>
<dbReference type="CDD" id="cd01428">
    <property type="entry name" value="ADK"/>
    <property type="match status" value="1"/>
</dbReference>
<evidence type="ECO:0000256" key="3">
    <source>
        <dbReference type="ARBA" id="ARBA00022777"/>
    </source>
</evidence>
<dbReference type="HAMAP" id="MF_00235">
    <property type="entry name" value="Adenylate_kinase_Adk"/>
    <property type="match status" value="1"/>
</dbReference>
<dbReference type="Pfam" id="PF05191">
    <property type="entry name" value="ADK_lid"/>
    <property type="match status" value="1"/>
</dbReference>
<dbReference type="EMBL" id="UINC01072018">
    <property type="protein sequence ID" value="SVC07357.1"/>
    <property type="molecule type" value="Genomic_DNA"/>
</dbReference>
<evidence type="ECO:0000259" key="4">
    <source>
        <dbReference type="Pfam" id="PF05191"/>
    </source>
</evidence>
<dbReference type="FunFam" id="3.40.50.300:FF:000106">
    <property type="entry name" value="Adenylate kinase mitochondrial"/>
    <property type="match status" value="1"/>
</dbReference>
<evidence type="ECO:0000313" key="5">
    <source>
        <dbReference type="EMBL" id="SVC07357.1"/>
    </source>
</evidence>
<feature type="non-terminal residue" evidence="5">
    <location>
        <position position="201"/>
    </location>
</feature>
<dbReference type="GO" id="GO:0005524">
    <property type="term" value="F:ATP binding"/>
    <property type="evidence" value="ECO:0007669"/>
    <property type="project" value="InterPro"/>
</dbReference>
<evidence type="ECO:0000256" key="1">
    <source>
        <dbReference type="ARBA" id="ARBA00022679"/>
    </source>
</evidence>
<keyword evidence="2" id="KW-0547">Nucleotide-binding</keyword>
<organism evidence="5">
    <name type="scientific">marine metagenome</name>
    <dbReference type="NCBI Taxonomy" id="408172"/>
    <lineage>
        <taxon>unclassified sequences</taxon>
        <taxon>metagenomes</taxon>
        <taxon>ecological metagenomes</taxon>
    </lineage>
</organism>
<gene>
    <name evidence="5" type="ORF">METZ01_LOCUS260211</name>
</gene>
<dbReference type="AlphaFoldDB" id="A0A382J7Q7"/>
<keyword evidence="3" id="KW-0418">Kinase</keyword>
<proteinExistence type="inferred from homology"/>
<evidence type="ECO:0000256" key="2">
    <source>
        <dbReference type="ARBA" id="ARBA00022741"/>
    </source>
</evidence>
<dbReference type="InterPro" id="IPR000850">
    <property type="entry name" value="Adenylat/UMP-CMP_kin"/>
</dbReference>
<sequence>MLGPPGAGKGTQAQRIAADTGLLHLSTGDMFRENVKGKTDLGVLAKTFMDKGELVPDEVTIQMILERINRNDAISGAMFDGFPRNLVQAKALDDALANRGDSIIHALLISVPDDELVTRLSGRWLCRECGAVYHEKNDPPEKMGICDSCSGELYQRDDDQADVVRSRLATMKPPIELINHYKDAGLLSEFDGTRGLDEITA</sequence>
<dbReference type="Pfam" id="PF00406">
    <property type="entry name" value="ADK"/>
    <property type="match status" value="1"/>
</dbReference>
<dbReference type="PROSITE" id="PS00113">
    <property type="entry name" value="ADENYLATE_KINASE"/>
    <property type="match status" value="1"/>
</dbReference>
<dbReference type="InterPro" id="IPR033690">
    <property type="entry name" value="Adenylat_kinase_CS"/>
</dbReference>
<name>A0A382J7Q7_9ZZZZ</name>
<dbReference type="PRINTS" id="PR00094">
    <property type="entry name" value="ADENYLTKNASE"/>
</dbReference>
<reference evidence="5" key="1">
    <citation type="submission" date="2018-05" db="EMBL/GenBank/DDBJ databases">
        <authorList>
            <person name="Lanie J.A."/>
            <person name="Ng W.-L."/>
            <person name="Kazmierczak K.M."/>
            <person name="Andrzejewski T.M."/>
            <person name="Davidsen T.M."/>
            <person name="Wayne K.J."/>
            <person name="Tettelin H."/>
            <person name="Glass J.I."/>
            <person name="Rusch D."/>
            <person name="Podicherti R."/>
            <person name="Tsui H.-C.T."/>
            <person name="Winkler M.E."/>
        </authorList>
    </citation>
    <scope>NUCLEOTIDE SEQUENCE</scope>
</reference>
<dbReference type="InterPro" id="IPR006259">
    <property type="entry name" value="Adenyl_kin_sub"/>
</dbReference>
<dbReference type="PANTHER" id="PTHR23359">
    <property type="entry name" value="NUCLEOTIDE KINASE"/>
    <property type="match status" value="1"/>
</dbReference>
<dbReference type="GO" id="GO:0004017">
    <property type="term" value="F:AMP kinase activity"/>
    <property type="evidence" value="ECO:0007669"/>
    <property type="project" value="InterPro"/>
</dbReference>
<dbReference type="NCBIfam" id="NF001380">
    <property type="entry name" value="PRK00279.1-2"/>
    <property type="match status" value="1"/>
</dbReference>